<comment type="caution">
    <text evidence="1">The sequence shown here is derived from an EMBL/GenBank/DDBJ whole genome shotgun (WGS) entry which is preliminary data.</text>
</comment>
<keyword evidence="2" id="KW-1185">Reference proteome</keyword>
<reference evidence="2" key="1">
    <citation type="journal article" date="2019" name="Int. J. Syst. Evol. Microbiol.">
        <title>The Global Catalogue of Microorganisms (GCM) 10K type strain sequencing project: providing services to taxonomists for standard genome sequencing and annotation.</title>
        <authorList>
            <consortium name="The Broad Institute Genomics Platform"/>
            <consortium name="The Broad Institute Genome Sequencing Center for Infectious Disease"/>
            <person name="Wu L."/>
            <person name="Ma J."/>
        </authorList>
    </citation>
    <scope>NUCLEOTIDE SEQUENCE [LARGE SCALE GENOMIC DNA]</scope>
    <source>
        <strain evidence="2">KCTC 13193</strain>
    </source>
</reference>
<sequence length="129" mass="14932">MTKTDAITEDMLARYYELQCQKKEIDQEISQLKQAFHAYFDERVGTNAKGELIEGNYKIQRQIRRSDKFVDDRTISRLEELNMEDLIKVVKKPDGEKIHAAIELGLLNEHDLDGCKVSKYSPAITVKEV</sequence>
<protein>
    <submittedName>
        <fullName evidence="1">Uncharacterized protein</fullName>
    </submittedName>
</protein>
<dbReference type="RefSeq" id="WP_390307110.1">
    <property type="nucleotide sequence ID" value="NZ_JBHRRZ010000033.1"/>
</dbReference>
<dbReference type="EMBL" id="JBHRRZ010000033">
    <property type="protein sequence ID" value="MFC2949223.1"/>
    <property type="molecule type" value="Genomic_DNA"/>
</dbReference>
<dbReference type="SUPFAM" id="SSF161266">
    <property type="entry name" value="Gam-like"/>
    <property type="match status" value="1"/>
</dbReference>
<dbReference type="Proteomes" id="UP001595387">
    <property type="component" value="Unassembled WGS sequence"/>
</dbReference>
<organism evidence="1 2">
    <name type="scientific">Virgibacillus sediminis</name>
    <dbReference type="NCBI Taxonomy" id="202260"/>
    <lineage>
        <taxon>Bacteria</taxon>
        <taxon>Bacillati</taxon>
        <taxon>Bacillota</taxon>
        <taxon>Bacilli</taxon>
        <taxon>Bacillales</taxon>
        <taxon>Bacillaceae</taxon>
        <taxon>Virgibacillus</taxon>
    </lineage>
</organism>
<evidence type="ECO:0000313" key="1">
    <source>
        <dbReference type="EMBL" id="MFC2949223.1"/>
    </source>
</evidence>
<accession>A0ABV7A8N5</accession>
<evidence type="ECO:0000313" key="2">
    <source>
        <dbReference type="Proteomes" id="UP001595387"/>
    </source>
</evidence>
<name>A0ABV7A8N5_9BACI</name>
<proteinExistence type="predicted"/>
<gene>
    <name evidence="1" type="ORF">ACFODW_12945</name>
</gene>